<dbReference type="AlphaFoldDB" id="A0A8G2DTU9"/>
<comment type="similarity">
    <text evidence="1">Belongs to the short-chain dehydrogenases/reductases (SDR) family.</text>
</comment>
<dbReference type="OrthoDB" id="9792355at2"/>
<dbReference type="SUPFAM" id="SSF51735">
    <property type="entry name" value="NAD(P)-binding Rossmann-fold domains"/>
    <property type="match status" value="1"/>
</dbReference>
<organism evidence="4 5">
    <name type="scientific">Sphingobium cupriresistens</name>
    <dbReference type="NCBI Taxonomy" id="1132417"/>
    <lineage>
        <taxon>Bacteria</taxon>
        <taxon>Pseudomonadati</taxon>
        <taxon>Pseudomonadota</taxon>
        <taxon>Alphaproteobacteria</taxon>
        <taxon>Sphingomonadales</taxon>
        <taxon>Sphingomonadaceae</taxon>
        <taxon>Sphingobium</taxon>
    </lineage>
</organism>
<gene>
    <name evidence="4" type="ORF">EWH12_21205</name>
</gene>
<dbReference type="PRINTS" id="PR00080">
    <property type="entry name" value="SDRFAMILY"/>
</dbReference>
<evidence type="ECO:0000313" key="4">
    <source>
        <dbReference type="EMBL" id="RYM05464.1"/>
    </source>
</evidence>
<protein>
    <submittedName>
        <fullName evidence="4">SDR family oxidoreductase</fullName>
    </submittedName>
</protein>
<sequence>MDIVMGDPAPRLAGKVALVTGAAQGIGEATVGRLASEGARVLCVDLDEKVRTVAEAIGNQAFATVGDVSDASVLHAAVREAEQRWGRIDILVNNAGIDGTPALLADGENDDFDRVIDVNLRACWLAMKQVLPAMVAGGSGAIVNVASVAALIGFETLSIYSASKAAVVGMTRTAALEYGRHNIRVNALCPGGVLTPLALSFMDEGTMDSWADKHALKRFARPDEIAAAVAFLASDDASFITGAAIPVDGGMTAH</sequence>
<dbReference type="EMBL" id="SEOO01000078">
    <property type="protein sequence ID" value="RYM05464.1"/>
    <property type="molecule type" value="Genomic_DNA"/>
</dbReference>
<dbReference type="InterPro" id="IPR020904">
    <property type="entry name" value="Sc_DH/Rdtase_CS"/>
</dbReference>
<dbReference type="GO" id="GO:0016491">
    <property type="term" value="F:oxidoreductase activity"/>
    <property type="evidence" value="ECO:0007669"/>
    <property type="project" value="UniProtKB-KW"/>
</dbReference>
<comment type="catalytic activity">
    <reaction evidence="3">
        <text>2,5-dichlorocyclohexa-2,5-dien-1,4-diol + NAD(+) = 2,5-dichlorohydroquinone + NADH + H(+)</text>
        <dbReference type="Rhea" id="RHEA:15741"/>
        <dbReference type="ChEBI" id="CHEBI:15378"/>
        <dbReference type="ChEBI" id="CHEBI:27545"/>
        <dbReference type="ChEBI" id="CHEBI:28975"/>
        <dbReference type="ChEBI" id="CHEBI:57540"/>
        <dbReference type="ChEBI" id="CHEBI:57945"/>
    </reaction>
</comment>
<dbReference type="NCBIfam" id="NF005559">
    <property type="entry name" value="PRK07231.1"/>
    <property type="match status" value="1"/>
</dbReference>
<dbReference type="Gene3D" id="3.40.50.720">
    <property type="entry name" value="NAD(P)-binding Rossmann-like Domain"/>
    <property type="match status" value="1"/>
</dbReference>
<reference evidence="4 5" key="1">
    <citation type="submission" date="2019-02" db="EMBL/GenBank/DDBJ databases">
        <authorList>
            <person name="Feng G."/>
        </authorList>
    </citation>
    <scope>NUCLEOTIDE SEQUENCE [LARGE SCALE GENOMIC DNA]</scope>
    <source>
        <strain evidence="4 5">CCTCC AB 2011146</strain>
    </source>
</reference>
<dbReference type="InterPro" id="IPR002347">
    <property type="entry name" value="SDR_fam"/>
</dbReference>
<comment type="caution">
    <text evidence="4">The sequence shown here is derived from an EMBL/GenBank/DDBJ whole genome shotgun (WGS) entry which is preliminary data.</text>
</comment>
<dbReference type="PROSITE" id="PS00061">
    <property type="entry name" value="ADH_SHORT"/>
    <property type="match status" value="1"/>
</dbReference>
<dbReference type="FunFam" id="3.40.50.720:FF:000084">
    <property type="entry name" value="Short-chain dehydrogenase reductase"/>
    <property type="match status" value="1"/>
</dbReference>
<accession>A0A8G2DTU9</accession>
<keyword evidence="2" id="KW-0560">Oxidoreductase</keyword>
<dbReference type="PANTHER" id="PTHR24321:SF8">
    <property type="entry name" value="ESTRADIOL 17-BETA-DEHYDROGENASE 8-RELATED"/>
    <property type="match status" value="1"/>
</dbReference>
<dbReference type="PANTHER" id="PTHR24321">
    <property type="entry name" value="DEHYDROGENASES, SHORT CHAIN"/>
    <property type="match status" value="1"/>
</dbReference>
<dbReference type="Proteomes" id="UP000291572">
    <property type="component" value="Unassembled WGS sequence"/>
</dbReference>
<dbReference type="CDD" id="cd05233">
    <property type="entry name" value="SDR_c"/>
    <property type="match status" value="1"/>
</dbReference>
<proteinExistence type="inferred from homology"/>
<name>A0A8G2DTU9_9SPHN</name>
<evidence type="ECO:0000256" key="3">
    <source>
        <dbReference type="ARBA" id="ARBA00051383"/>
    </source>
</evidence>
<dbReference type="PRINTS" id="PR00081">
    <property type="entry name" value="GDHRDH"/>
</dbReference>
<evidence type="ECO:0000256" key="1">
    <source>
        <dbReference type="ARBA" id="ARBA00006484"/>
    </source>
</evidence>
<dbReference type="Pfam" id="PF13561">
    <property type="entry name" value="adh_short_C2"/>
    <property type="match status" value="1"/>
</dbReference>
<dbReference type="InterPro" id="IPR036291">
    <property type="entry name" value="NAD(P)-bd_dom_sf"/>
</dbReference>
<evidence type="ECO:0000256" key="2">
    <source>
        <dbReference type="ARBA" id="ARBA00023002"/>
    </source>
</evidence>
<evidence type="ECO:0000313" key="5">
    <source>
        <dbReference type="Proteomes" id="UP000291572"/>
    </source>
</evidence>